<dbReference type="OrthoDB" id="4934446at2759"/>
<name>A0A6A5Y9L5_9PLEO</name>
<proteinExistence type="predicted"/>
<dbReference type="EMBL" id="ML978066">
    <property type="protein sequence ID" value="KAF2022029.1"/>
    <property type="molecule type" value="Genomic_DNA"/>
</dbReference>
<dbReference type="Proteomes" id="UP000799778">
    <property type="component" value="Unassembled WGS sequence"/>
</dbReference>
<organism evidence="1 2">
    <name type="scientific">Aaosphaeria arxii CBS 175.79</name>
    <dbReference type="NCBI Taxonomy" id="1450172"/>
    <lineage>
        <taxon>Eukaryota</taxon>
        <taxon>Fungi</taxon>
        <taxon>Dikarya</taxon>
        <taxon>Ascomycota</taxon>
        <taxon>Pezizomycotina</taxon>
        <taxon>Dothideomycetes</taxon>
        <taxon>Pleosporomycetidae</taxon>
        <taxon>Pleosporales</taxon>
        <taxon>Pleosporales incertae sedis</taxon>
        <taxon>Aaosphaeria</taxon>
    </lineage>
</organism>
<dbReference type="RefSeq" id="XP_033390368.1">
    <property type="nucleotide sequence ID" value="XM_033526781.1"/>
</dbReference>
<dbReference type="AlphaFoldDB" id="A0A6A5Y9L5"/>
<evidence type="ECO:0000313" key="1">
    <source>
        <dbReference type="EMBL" id="KAF2022029.1"/>
    </source>
</evidence>
<keyword evidence="2" id="KW-1185">Reference proteome</keyword>
<dbReference type="GeneID" id="54284178"/>
<accession>A0A6A5Y9L5</accession>
<reference evidence="1" key="1">
    <citation type="journal article" date="2020" name="Stud. Mycol.">
        <title>101 Dothideomycetes genomes: a test case for predicting lifestyles and emergence of pathogens.</title>
        <authorList>
            <person name="Haridas S."/>
            <person name="Albert R."/>
            <person name="Binder M."/>
            <person name="Bloem J."/>
            <person name="Labutti K."/>
            <person name="Salamov A."/>
            <person name="Andreopoulos B."/>
            <person name="Baker S."/>
            <person name="Barry K."/>
            <person name="Bills G."/>
            <person name="Bluhm B."/>
            <person name="Cannon C."/>
            <person name="Castanera R."/>
            <person name="Culley D."/>
            <person name="Daum C."/>
            <person name="Ezra D."/>
            <person name="Gonzalez J."/>
            <person name="Henrissat B."/>
            <person name="Kuo A."/>
            <person name="Liang C."/>
            <person name="Lipzen A."/>
            <person name="Lutzoni F."/>
            <person name="Magnuson J."/>
            <person name="Mondo S."/>
            <person name="Nolan M."/>
            <person name="Ohm R."/>
            <person name="Pangilinan J."/>
            <person name="Park H.-J."/>
            <person name="Ramirez L."/>
            <person name="Alfaro M."/>
            <person name="Sun H."/>
            <person name="Tritt A."/>
            <person name="Yoshinaga Y."/>
            <person name="Zwiers L.-H."/>
            <person name="Turgeon B."/>
            <person name="Goodwin S."/>
            <person name="Spatafora J."/>
            <person name="Crous P."/>
            <person name="Grigoriev I."/>
        </authorList>
    </citation>
    <scope>NUCLEOTIDE SEQUENCE</scope>
    <source>
        <strain evidence="1">CBS 175.79</strain>
    </source>
</reference>
<protein>
    <submittedName>
        <fullName evidence="1">Uncharacterized protein</fullName>
    </submittedName>
</protein>
<gene>
    <name evidence="1" type="ORF">BU24DRAFT_417677</name>
</gene>
<evidence type="ECO:0000313" key="2">
    <source>
        <dbReference type="Proteomes" id="UP000799778"/>
    </source>
</evidence>
<sequence>MPMFTIATFVYIARQGTVYFGDRLSSDRLCFDDEDMLEFFSRQLIGEAQTSTFDKLYPTFSVQWYQQDDIIDVFDDPRSVIIETVWIFDLDGDILRFNKKDHSLYVPLSLVRQRPILISDFEPYERPTPPNHTLDLGFQPPYWEMQHVGLDLQCLARRKAFVCRALADFAFQWRHILCSRYNDSTFQRLAYGIVRIATFDFDVEEYDYPHLEVTAPLVFIHMLPEWESFHGQIVPVGRISVVLSRDPQHALALIRDDFANRSALQCDSSGTDSDTTYLILSVQHIVLYQISRRYERYTKPVRLLEGTHPPSDEAIELLLKTTQVSSPKTRINRLPVELQDMILDEISEGPIERARVGCILNAGTLFQWRSGGRDIEREESWSGRIEETPVESHILFGDHFSGVAYR</sequence>